<keyword evidence="5" id="KW-1185">Reference proteome</keyword>
<dbReference type="InterPro" id="IPR002168">
    <property type="entry name" value="Lipase_GDXG_HIS_AS"/>
</dbReference>
<organism evidence="4 5">
    <name type="scientific">Kordiimonas pumila</name>
    <dbReference type="NCBI Taxonomy" id="2161677"/>
    <lineage>
        <taxon>Bacteria</taxon>
        <taxon>Pseudomonadati</taxon>
        <taxon>Pseudomonadota</taxon>
        <taxon>Alphaproteobacteria</taxon>
        <taxon>Kordiimonadales</taxon>
        <taxon>Kordiimonadaceae</taxon>
        <taxon>Kordiimonas</taxon>
    </lineage>
</organism>
<accession>A0ABV7D026</accession>
<dbReference type="RefSeq" id="WP_194214878.1">
    <property type="nucleotide sequence ID" value="NZ_CP061205.1"/>
</dbReference>
<feature type="domain" description="Alpha/beta hydrolase fold-3" evidence="3">
    <location>
        <begin position="94"/>
        <end position="302"/>
    </location>
</feature>
<dbReference type="InterPro" id="IPR013094">
    <property type="entry name" value="AB_hydrolase_3"/>
</dbReference>
<comment type="similarity">
    <text evidence="1">Belongs to the 'GDXG' lipolytic enzyme family.</text>
</comment>
<reference evidence="5" key="1">
    <citation type="journal article" date="2019" name="Int. J. Syst. Evol. Microbiol.">
        <title>The Global Catalogue of Microorganisms (GCM) 10K type strain sequencing project: providing services to taxonomists for standard genome sequencing and annotation.</title>
        <authorList>
            <consortium name="The Broad Institute Genomics Platform"/>
            <consortium name="The Broad Institute Genome Sequencing Center for Infectious Disease"/>
            <person name="Wu L."/>
            <person name="Ma J."/>
        </authorList>
    </citation>
    <scope>NUCLEOTIDE SEQUENCE [LARGE SCALE GENOMIC DNA]</scope>
    <source>
        <strain evidence="5">KCTC 62164</strain>
    </source>
</reference>
<dbReference type="PROSITE" id="PS01173">
    <property type="entry name" value="LIPASE_GDXG_HIS"/>
    <property type="match status" value="1"/>
</dbReference>
<gene>
    <name evidence="4" type="ORF">ACFOKA_01125</name>
</gene>
<dbReference type="Gene3D" id="3.40.50.1820">
    <property type="entry name" value="alpha/beta hydrolase"/>
    <property type="match status" value="1"/>
</dbReference>
<proteinExistence type="inferred from homology"/>
<dbReference type="Pfam" id="PF07859">
    <property type="entry name" value="Abhydrolase_3"/>
    <property type="match status" value="1"/>
</dbReference>
<dbReference type="PANTHER" id="PTHR23025:SF3">
    <property type="entry name" value="HORMONE-SENSITIVE LIPASE"/>
    <property type="match status" value="1"/>
</dbReference>
<protein>
    <submittedName>
        <fullName evidence="4">Alpha/beta hydrolase</fullName>
    </submittedName>
</protein>
<keyword evidence="2 4" id="KW-0378">Hydrolase</keyword>
<name>A0ABV7D026_9PROT</name>
<dbReference type="GO" id="GO:0016787">
    <property type="term" value="F:hydrolase activity"/>
    <property type="evidence" value="ECO:0007669"/>
    <property type="project" value="UniProtKB-KW"/>
</dbReference>
<dbReference type="EMBL" id="JBHRSL010000001">
    <property type="protein sequence ID" value="MFC3050498.1"/>
    <property type="molecule type" value="Genomic_DNA"/>
</dbReference>
<dbReference type="Proteomes" id="UP001595444">
    <property type="component" value="Unassembled WGS sequence"/>
</dbReference>
<evidence type="ECO:0000313" key="5">
    <source>
        <dbReference type="Proteomes" id="UP001595444"/>
    </source>
</evidence>
<sequence length="328" mass="36182">MSAPLKGQKVKQNMLTPEMEQFQAIMKERYAQFPDLDSVPFSEVRDIVAQVREPFSSGGPEMVKTTEQFVPVSGDKKVRIRMHRPTTDETLPCLFYLHGGGWVMFSLDTHDRLMREYAARAGVCVIGIDYSLAPESRYPTQVNESVAAVLWCAEHAQDLGIDAGKLAIGGDSAGGNLSMATCLKLQEQGKASLIKAMILNYAVVDSAIALDPVVRPQEVEYLLTTEEMIWFWHNYLGDIQKDGIEPFVSPMLADLTKMPAVYMAIAGCDILCGDNLRMEKRLKESGVDVKAVVYEGAIHGFLETASLGGIANVALQETADWLKNRLGM</sequence>
<dbReference type="InterPro" id="IPR029058">
    <property type="entry name" value="AB_hydrolase_fold"/>
</dbReference>
<evidence type="ECO:0000313" key="4">
    <source>
        <dbReference type="EMBL" id="MFC3050498.1"/>
    </source>
</evidence>
<evidence type="ECO:0000259" key="3">
    <source>
        <dbReference type="Pfam" id="PF07859"/>
    </source>
</evidence>
<evidence type="ECO:0000256" key="1">
    <source>
        <dbReference type="ARBA" id="ARBA00010515"/>
    </source>
</evidence>
<dbReference type="PANTHER" id="PTHR23025">
    <property type="entry name" value="TRIACYLGLYCEROL LIPASE"/>
    <property type="match status" value="1"/>
</dbReference>
<dbReference type="SUPFAM" id="SSF53474">
    <property type="entry name" value="alpha/beta-Hydrolases"/>
    <property type="match status" value="1"/>
</dbReference>
<evidence type="ECO:0000256" key="2">
    <source>
        <dbReference type="ARBA" id="ARBA00022801"/>
    </source>
</evidence>
<comment type="caution">
    <text evidence="4">The sequence shown here is derived from an EMBL/GenBank/DDBJ whole genome shotgun (WGS) entry which is preliminary data.</text>
</comment>